<proteinExistence type="predicted"/>
<name>A0A1B6Q2I2_SORBI</name>
<dbReference type="PANTHER" id="PTHR31719:SF250">
    <property type="entry name" value="OS05G0415400 PROTEIN"/>
    <property type="match status" value="1"/>
</dbReference>
<keyword evidence="2" id="KW-0805">Transcription regulation</keyword>
<dbReference type="GO" id="GO:0005634">
    <property type="term" value="C:nucleus"/>
    <property type="evidence" value="ECO:0007669"/>
    <property type="project" value="UniProtKB-SubCell"/>
</dbReference>
<keyword evidence="5" id="KW-0539">Nucleus</keyword>
<feature type="compositionally biased region" description="Polar residues" evidence="6">
    <location>
        <begin position="311"/>
        <end position="322"/>
    </location>
</feature>
<reference evidence="9" key="3">
    <citation type="submission" date="2017-02" db="EMBL/GenBank/DDBJ databases">
        <title>WGS assembly of Sorghum bicolor.</title>
        <authorList>
            <person name="Paterson A."/>
            <person name="Mullet J."/>
            <person name="Bowers J."/>
            <person name="Bruggmann R."/>
            <person name="Dubchak I."/>
            <person name="Grimwood J."/>
            <person name="Gundlach H."/>
            <person name="Haberer G."/>
            <person name="Hellsten U."/>
            <person name="Mitros T."/>
            <person name="Poliakov A."/>
            <person name="Schmutz J."/>
            <person name="Spannagl M."/>
            <person name="Tang H."/>
            <person name="Wang X."/>
            <person name="Wicker T."/>
            <person name="Bharti A."/>
            <person name="Chapman J."/>
            <person name="Feltus F."/>
            <person name="Gowik U."/>
            <person name="Grigoriev I."/>
            <person name="Lyons E."/>
            <person name="Maher C."/>
            <person name="Martis M."/>
            <person name="Narechania A."/>
            <person name="Otillar R."/>
            <person name="Penning B."/>
            <person name="Salamov A."/>
            <person name="Wang Y."/>
            <person name="Zhang L."/>
            <person name="Carpita N."/>
            <person name="Freeling M."/>
            <person name="Gingle A."/>
            <person name="Hash C."/>
            <person name="Keller B."/>
            <person name="Klein P."/>
            <person name="Kresovich S."/>
            <person name="Mccann M."/>
            <person name="Ming R."/>
            <person name="Peterson D."/>
            <person name="Rahman M."/>
            <person name="Ware D."/>
            <person name="Westhoff P."/>
            <person name="Mayer K."/>
            <person name="Messing J."/>
            <person name="Sims D."/>
            <person name="Jenkins J."/>
            <person name="Shu S."/>
            <person name="Rokhsar D."/>
        </authorList>
    </citation>
    <scope>NUCLEOTIDE SEQUENCE</scope>
</reference>
<dbReference type="GO" id="GO:0003677">
    <property type="term" value="F:DNA binding"/>
    <property type="evidence" value="ECO:0007669"/>
    <property type="project" value="UniProtKB-KW"/>
</dbReference>
<dbReference type="PANTHER" id="PTHR31719">
    <property type="entry name" value="NAC TRANSCRIPTION FACTOR 56"/>
    <property type="match status" value="1"/>
</dbReference>
<evidence type="ECO:0000256" key="2">
    <source>
        <dbReference type="ARBA" id="ARBA00023015"/>
    </source>
</evidence>
<dbReference type="KEGG" id="sbi:8072366"/>
<reference evidence="10" key="4">
    <citation type="journal article" date="2018" name="Plant J.">
        <title>The Sorghum bicolor reference genome: improved assembly, gene annotations, a transcriptome atlas, and signatures of genome organization.</title>
        <authorList>
            <person name="McCormick R.F."/>
            <person name="Truong S.K."/>
            <person name="Sreedasyam A."/>
            <person name="Jenkins J."/>
            <person name="Shu S."/>
            <person name="Sims D."/>
            <person name="Kennedy M."/>
            <person name="Amirebrahimi M."/>
            <person name="Weers B.D."/>
            <person name="McKinley B."/>
            <person name="Mattison A."/>
            <person name="Morishige D.T."/>
            <person name="Grimwood J."/>
            <person name="Schmutz J."/>
            <person name="Mullet J.E."/>
        </authorList>
    </citation>
    <scope>NUCLEOTIDE SEQUENCE [LARGE SCALE GENOMIC DNA]</scope>
    <source>
        <strain evidence="10">cv. BTx623</strain>
    </source>
</reference>
<reference evidence="8" key="2">
    <citation type="submission" date="2016-12" db="EMBL/GenBank/DDBJ databases">
        <title>Comprehensive analysis of NAC family genes in Sorghum (Sorghum bicolor L. Moench).</title>
        <authorList>
            <person name="Lu M."/>
            <person name="Sun Q."/>
            <person name="Pan J."/>
            <person name="Kadier Y."/>
            <person name="Zu Y."/>
            <person name="Song G."/>
            <person name="Lin S."/>
        </authorList>
    </citation>
    <scope>NUCLEOTIDE SEQUENCE</scope>
</reference>
<keyword evidence="4" id="KW-0804">Transcription</keyword>
<dbReference type="Proteomes" id="UP000000768">
    <property type="component" value="Chromosome 3"/>
</dbReference>
<evidence type="ECO:0000256" key="5">
    <source>
        <dbReference type="ARBA" id="ARBA00023242"/>
    </source>
</evidence>
<keyword evidence="10" id="KW-1185">Reference proteome</keyword>
<evidence type="ECO:0000259" key="7">
    <source>
        <dbReference type="PROSITE" id="PS51005"/>
    </source>
</evidence>
<organism evidence="9 10">
    <name type="scientific">Sorghum bicolor</name>
    <name type="common">Sorghum</name>
    <name type="synonym">Sorghum vulgare</name>
    <dbReference type="NCBI Taxonomy" id="4558"/>
    <lineage>
        <taxon>Eukaryota</taxon>
        <taxon>Viridiplantae</taxon>
        <taxon>Streptophyta</taxon>
        <taxon>Embryophyta</taxon>
        <taxon>Tracheophyta</taxon>
        <taxon>Spermatophyta</taxon>
        <taxon>Magnoliopsida</taxon>
        <taxon>Liliopsida</taxon>
        <taxon>Poales</taxon>
        <taxon>Poaceae</taxon>
        <taxon>PACMAD clade</taxon>
        <taxon>Panicoideae</taxon>
        <taxon>Andropogonodae</taxon>
        <taxon>Andropogoneae</taxon>
        <taxon>Sorghinae</taxon>
        <taxon>Sorghum</taxon>
    </lineage>
</organism>
<dbReference type="EMBL" id="CM000762">
    <property type="protein sequence ID" value="KXG32136.1"/>
    <property type="molecule type" value="Genomic_DNA"/>
</dbReference>
<dbReference type="Pfam" id="PF02365">
    <property type="entry name" value="NAM"/>
    <property type="match status" value="1"/>
</dbReference>
<sequence length="380" mass="40941">MTIDLGLAASAASSSSGGRRVGGVPPPSTPCTALPPGFRFHPTDEELILHYLRKRAAAAPCPAPVIAEVDIYKFDPWDLPAKAVFGEAEWYFFSPRDRKYPNGVRPNRAAGSGYWKATGTDKPITLSAAGAGSSSDSSSRAAMIGVKKALVFYKGRPPKGMKTSWIMHEYRLAEALNAANTYRPIRFKNSSMRLDDWVLCRIYKKTTPQLAYMSPPHEEASPSMDGGGGGGFDLGLQPDDSVSADDIMAATSSSYASRLPRPASISDYLVDYSAVSELFEALPPPPPETTTTTAAQTGTDAATRFYFGNGEPSTSVAQQQSPLKRRSMEEDYTNSGMNMLHASSSSKRVMMSDHHHASSMAASNAFSVFEPGQTSLQDRI</sequence>
<evidence type="ECO:0000256" key="6">
    <source>
        <dbReference type="SAM" id="MobiDB-lite"/>
    </source>
</evidence>
<dbReference type="PROSITE" id="PS51005">
    <property type="entry name" value="NAC"/>
    <property type="match status" value="1"/>
</dbReference>
<keyword evidence="3" id="KW-0238">DNA-binding</keyword>
<evidence type="ECO:0000313" key="8">
    <source>
        <dbReference type="EMBL" id="AQY17417.1"/>
    </source>
</evidence>
<evidence type="ECO:0000313" key="9">
    <source>
        <dbReference type="EMBL" id="KXG32136.1"/>
    </source>
</evidence>
<dbReference type="InParanoid" id="A0A1B6Q2I2"/>
<feature type="region of interest" description="Disordered" evidence="6">
    <location>
        <begin position="307"/>
        <end position="329"/>
    </location>
</feature>
<evidence type="ECO:0000256" key="1">
    <source>
        <dbReference type="ARBA" id="ARBA00004123"/>
    </source>
</evidence>
<dbReference type="FunFam" id="2.170.150.80:FF:000008">
    <property type="entry name" value="NAC domain-containing protein 72-like"/>
    <property type="match status" value="1"/>
</dbReference>
<reference evidence="9 10" key="1">
    <citation type="journal article" date="2009" name="Nature">
        <title>The Sorghum bicolor genome and the diversification of grasses.</title>
        <authorList>
            <person name="Paterson A.H."/>
            <person name="Bowers J.E."/>
            <person name="Bruggmann R."/>
            <person name="Dubchak I."/>
            <person name="Grimwood J."/>
            <person name="Gundlach H."/>
            <person name="Haberer G."/>
            <person name="Hellsten U."/>
            <person name="Mitros T."/>
            <person name="Poliakov A."/>
            <person name="Schmutz J."/>
            <person name="Spannagl M."/>
            <person name="Tang H."/>
            <person name="Wang X."/>
            <person name="Wicker T."/>
            <person name="Bharti A.K."/>
            <person name="Chapman J."/>
            <person name="Feltus F.A."/>
            <person name="Gowik U."/>
            <person name="Grigoriev I.V."/>
            <person name="Lyons E."/>
            <person name="Maher C.A."/>
            <person name="Martis M."/>
            <person name="Narechania A."/>
            <person name="Otillar R.P."/>
            <person name="Penning B.W."/>
            <person name="Salamov A.A."/>
            <person name="Wang Y."/>
            <person name="Zhang L."/>
            <person name="Carpita N.C."/>
            <person name="Freeling M."/>
            <person name="Gingle A.R."/>
            <person name="Hash C.T."/>
            <person name="Keller B."/>
            <person name="Klein P."/>
            <person name="Kresovich S."/>
            <person name="McCann M.C."/>
            <person name="Ming R."/>
            <person name="Peterson D.G."/>
            <person name="Mehboob-ur-Rahman"/>
            <person name="Ware D."/>
            <person name="Westhoff P."/>
            <person name="Mayer K.F."/>
            <person name="Messing J."/>
            <person name="Rokhsar D.S."/>
        </authorList>
    </citation>
    <scope>NUCLEOTIDE SEQUENCE [LARGE SCALE GENOMIC DNA]</scope>
    <source>
        <strain evidence="10">cv. BTx623</strain>
    </source>
</reference>
<feature type="region of interest" description="Disordered" evidence="6">
    <location>
        <begin position="1"/>
        <end position="28"/>
    </location>
</feature>
<dbReference type="GO" id="GO:0006355">
    <property type="term" value="P:regulation of DNA-templated transcription"/>
    <property type="evidence" value="ECO:0007669"/>
    <property type="project" value="InterPro"/>
</dbReference>
<dbReference type="InterPro" id="IPR036093">
    <property type="entry name" value="NAC_dom_sf"/>
</dbReference>
<accession>A0A1B6Q2I2</accession>
<gene>
    <name evidence="8" type="primary">NAC44</name>
    <name evidence="9" type="ORF">SORBI_3003G105800</name>
</gene>
<feature type="compositionally biased region" description="Low complexity" evidence="6">
    <location>
        <begin position="8"/>
        <end position="18"/>
    </location>
</feature>
<feature type="domain" description="NAC" evidence="7">
    <location>
        <begin position="34"/>
        <end position="205"/>
    </location>
</feature>
<comment type="subcellular location">
    <subcellularLocation>
        <location evidence="1">Nucleus</location>
    </subcellularLocation>
</comment>
<evidence type="ECO:0000313" key="10">
    <source>
        <dbReference type="Proteomes" id="UP000000768"/>
    </source>
</evidence>
<dbReference type="OrthoDB" id="1921961at2759"/>
<dbReference type="STRING" id="4558.A0A1B6Q2I2"/>
<protein>
    <submittedName>
        <fullName evidence="8">NAC44</fullName>
    </submittedName>
</protein>
<evidence type="ECO:0000256" key="3">
    <source>
        <dbReference type="ARBA" id="ARBA00023125"/>
    </source>
</evidence>
<evidence type="ECO:0000256" key="4">
    <source>
        <dbReference type="ARBA" id="ARBA00023163"/>
    </source>
</evidence>
<dbReference type="Gramene" id="KXG32136">
    <property type="protein sequence ID" value="KXG32136"/>
    <property type="gene ID" value="SORBI_3003G105800"/>
</dbReference>
<dbReference type="SUPFAM" id="SSF101941">
    <property type="entry name" value="NAC domain"/>
    <property type="match status" value="1"/>
</dbReference>
<dbReference type="InterPro" id="IPR003441">
    <property type="entry name" value="NAC-dom"/>
</dbReference>
<dbReference type="EMBL" id="KY348376">
    <property type="protein sequence ID" value="AQY17417.1"/>
    <property type="molecule type" value="Genomic_DNA"/>
</dbReference>
<dbReference type="Gene3D" id="2.170.150.80">
    <property type="entry name" value="NAC domain"/>
    <property type="match status" value="1"/>
</dbReference>
<dbReference type="SMR" id="A0A1B6Q2I2"/>
<dbReference type="ExpressionAtlas" id="A0A1B6Q2I2">
    <property type="expression patterns" value="baseline and differential"/>
</dbReference>
<dbReference type="AlphaFoldDB" id="A0A1B6Q2I2"/>